<sequence length="132" mass="15343">SPLTLNHIIIFFIDLQPDCVLSLLNTGQHLIVFAVRGGGELRQVEDQLDRPRESQDQPVWQTAFADREAQKGPSGQEFTTFRKIIYPSTDFISVRQRLSKYYSWGRCSKCNLNFLYITKDSLVVFFLMFINF</sequence>
<name>A0A667I4I4_LYNCA</name>
<reference evidence="1" key="2">
    <citation type="submission" date="2025-09" db="UniProtKB">
        <authorList>
            <consortium name="Ensembl"/>
        </authorList>
    </citation>
    <scope>IDENTIFICATION</scope>
</reference>
<dbReference type="Ensembl" id="ENSLCNT00005031160.1">
    <property type="protein sequence ID" value="ENSLCNP00005027894.1"/>
    <property type="gene ID" value="ENSLCNG00005018165.1"/>
</dbReference>
<organism evidence="1 2">
    <name type="scientific">Lynx canadensis</name>
    <name type="common">Canada lynx</name>
    <name type="synonym">Felis canadensis</name>
    <dbReference type="NCBI Taxonomy" id="61383"/>
    <lineage>
        <taxon>Eukaryota</taxon>
        <taxon>Metazoa</taxon>
        <taxon>Chordata</taxon>
        <taxon>Craniata</taxon>
        <taxon>Vertebrata</taxon>
        <taxon>Euteleostomi</taxon>
        <taxon>Mammalia</taxon>
        <taxon>Eutheria</taxon>
        <taxon>Laurasiatheria</taxon>
        <taxon>Carnivora</taxon>
        <taxon>Feliformia</taxon>
        <taxon>Felidae</taxon>
        <taxon>Felinae</taxon>
        <taxon>Lynx</taxon>
    </lineage>
</organism>
<keyword evidence="2" id="KW-1185">Reference proteome</keyword>
<reference evidence="1" key="1">
    <citation type="submission" date="2025-08" db="UniProtKB">
        <authorList>
            <consortium name="Ensembl"/>
        </authorList>
    </citation>
    <scope>IDENTIFICATION</scope>
</reference>
<protein>
    <submittedName>
        <fullName evidence="1">Uncharacterized protein</fullName>
    </submittedName>
</protein>
<evidence type="ECO:0000313" key="1">
    <source>
        <dbReference type="Ensembl" id="ENSLCNP00005027894.1"/>
    </source>
</evidence>
<accession>A0A667I4I4</accession>
<dbReference type="Proteomes" id="UP000472241">
    <property type="component" value="Unplaced"/>
</dbReference>
<evidence type="ECO:0000313" key="2">
    <source>
        <dbReference type="Proteomes" id="UP000472241"/>
    </source>
</evidence>
<dbReference type="AlphaFoldDB" id="A0A667I4I4"/>
<proteinExistence type="predicted"/>